<sequence>MLQHATHTISGDGLWLTTEDGRRLLDAASGTFNLPLGYAHPHVVQAVQEQAGRLSHAPSGFTRNASERLGGRLLAHAPAGISRSWIRDATGSTANECAVKIAQKATGRRQVISFFLSHHGQTLATTAMSGNAFRRGSFPAAATAAEALVVPGAYCHRCFYAKSHPNCAVLCATRIEEFLEYASSGSVAALIVEPIQGNGGNAVPPPEFFHEIRRICDRHGIVLIADEVQTALGRTGHMFASEALGLRPDVITLAKGLGGIGLPIGAVLMREELDVLEPHEHSFTGGASILGLTAANAALDVLEEPGFLEQVRINGALLGEALKKLAAEHPCVSDVRGMGYMWGLELSHPDGSRDIPLTHRVIEVAEREFGLVLRGSRYGRGNVVKVRPALIATQDDLAEIVTRLGAALAAATGAGDGVAA</sequence>
<evidence type="ECO:0000313" key="5">
    <source>
        <dbReference type="Proteomes" id="UP001592531"/>
    </source>
</evidence>
<comment type="similarity">
    <text evidence="1 3">Belongs to the class-III pyridoxal-phosphate-dependent aminotransferase family.</text>
</comment>
<reference evidence="4 5" key="1">
    <citation type="submission" date="2024-09" db="EMBL/GenBank/DDBJ databases">
        <authorList>
            <person name="Lee S.D."/>
        </authorList>
    </citation>
    <scope>NUCLEOTIDE SEQUENCE [LARGE SCALE GENOMIC DNA]</scope>
    <source>
        <strain evidence="4 5">N8-3</strain>
    </source>
</reference>
<dbReference type="RefSeq" id="WP_380538472.1">
    <property type="nucleotide sequence ID" value="NZ_JBHFAB010000017.1"/>
</dbReference>
<dbReference type="Gene3D" id="3.40.640.10">
    <property type="entry name" value="Type I PLP-dependent aspartate aminotransferase-like (Major domain)"/>
    <property type="match status" value="1"/>
</dbReference>
<protein>
    <submittedName>
        <fullName evidence="4">Aspartate aminotransferase family protein</fullName>
    </submittedName>
</protein>
<dbReference type="InterPro" id="IPR015424">
    <property type="entry name" value="PyrdxlP-dep_Trfase"/>
</dbReference>
<proteinExistence type="inferred from homology"/>
<name>A0ABV6VZX9_9ACTN</name>
<keyword evidence="5" id="KW-1185">Reference proteome</keyword>
<dbReference type="InterPro" id="IPR015422">
    <property type="entry name" value="PyrdxlP-dep_Trfase_small"/>
</dbReference>
<evidence type="ECO:0000256" key="1">
    <source>
        <dbReference type="ARBA" id="ARBA00008954"/>
    </source>
</evidence>
<comment type="caution">
    <text evidence="4">The sequence shown here is derived from an EMBL/GenBank/DDBJ whole genome shotgun (WGS) entry which is preliminary data.</text>
</comment>
<dbReference type="CDD" id="cd00610">
    <property type="entry name" value="OAT_like"/>
    <property type="match status" value="1"/>
</dbReference>
<dbReference type="PROSITE" id="PS00600">
    <property type="entry name" value="AA_TRANSFER_CLASS_3"/>
    <property type="match status" value="1"/>
</dbReference>
<dbReference type="EMBL" id="JBHFAB010000017">
    <property type="protein sequence ID" value="MFC1419300.1"/>
    <property type="molecule type" value="Genomic_DNA"/>
</dbReference>
<dbReference type="Proteomes" id="UP001592531">
    <property type="component" value="Unassembled WGS sequence"/>
</dbReference>
<dbReference type="PANTHER" id="PTHR43094">
    <property type="entry name" value="AMINOTRANSFERASE"/>
    <property type="match status" value="1"/>
</dbReference>
<evidence type="ECO:0000256" key="3">
    <source>
        <dbReference type="RuleBase" id="RU003560"/>
    </source>
</evidence>
<dbReference type="SUPFAM" id="SSF53383">
    <property type="entry name" value="PLP-dependent transferases"/>
    <property type="match status" value="1"/>
</dbReference>
<keyword evidence="4" id="KW-0032">Aminotransferase</keyword>
<gene>
    <name evidence="4" type="ORF">ACEZDE_22075</name>
</gene>
<dbReference type="InterPro" id="IPR015421">
    <property type="entry name" value="PyrdxlP-dep_Trfase_major"/>
</dbReference>
<accession>A0ABV6VZX9</accession>
<evidence type="ECO:0000313" key="4">
    <source>
        <dbReference type="EMBL" id="MFC1419300.1"/>
    </source>
</evidence>
<dbReference type="InterPro" id="IPR049704">
    <property type="entry name" value="Aminotrans_3_PPA_site"/>
</dbReference>
<dbReference type="PIRSF" id="PIRSF000521">
    <property type="entry name" value="Transaminase_4ab_Lys_Orn"/>
    <property type="match status" value="1"/>
</dbReference>
<dbReference type="Pfam" id="PF00202">
    <property type="entry name" value="Aminotran_3"/>
    <property type="match status" value="1"/>
</dbReference>
<dbReference type="PANTHER" id="PTHR43094:SF1">
    <property type="entry name" value="AMINOTRANSFERASE CLASS-III"/>
    <property type="match status" value="1"/>
</dbReference>
<dbReference type="GO" id="GO:0008483">
    <property type="term" value="F:transaminase activity"/>
    <property type="evidence" value="ECO:0007669"/>
    <property type="project" value="UniProtKB-KW"/>
</dbReference>
<keyword evidence="4" id="KW-0808">Transferase</keyword>
<keyword evidence="2 3" id="KW-0663">Pyridoxal phosphate</keyword>
<organism evidence="4 5">
    <name type="scientific">Streptacidiphilus cavernicola</name>
    <dbReference type="NCBI Taxonomy" id="3342716"/>
    <lineage>
        <taxon>Bacteria</taxon>
        <taxon>Bacillati</taxon>
        <taxon>Actinomycetota</taxon>
        <taxon>Actinomycetes</taxon>
        <taxon>Kitasatosporales</taxon>
        <taxon>Streptomycetaceae</taxon>
        <taxon>Streptacidiphilus</taxon>
    </lineage>
</organism>
<dbReference type="Gene3D" id="3.90.1150.10">
    <property type="entry name" value="Aspartate Aminotransferase, domain 1"/>
    <property type="match status" value="1"/>
</dbReference>
<evidence type="ECO:0000256" key="2">
    <source>
        <dbReference type="ARBA" id="ARBA00022898"/>
    </source>
</evidence>
<dbReference type="InterPro" id="IPR005814">
    <property type="entry name" value="Aminotrans_3"/>
</dbReference>